<dbReference type="InterPro" id="IPR003954">
    <property type="entry name" value="RRM_euk-type"/>
</dbReference>
<dbReference type="Gene3D" id="3.30.70.330">
    <property type="match status" value="3"/>
</dbReference>
<evidence type="ECO:0000256" key="3">
    <source>
        <dbReference type="ARBA" id="ARBA00022884"/>
    </source>
</evidence>
<dbReference type="Pfam" id="PF00956">
    <property type="entry name" value="NAP"/>
    <property type="match status" value="1"/>
</dbReference>
<dbReference type="FunFam" id="3.30.70.330:FF:000383">
    <property type="entry name" value="Sex lethal, isoform D"/>
    <property type="match status" value="1"/>
</dbReference>
<dbReference type="Gene3D" id="3.30.1120.90">
    <property type="entry name" value="Nucleosome assembly protein"/>
    <property type="match status" value="1"/>
</dbReference>
<dbReference type="AlphaFoldDB" id="A0AAF0TWC3"/>
<reference evidence="8" key="1">
    <citation type="submission" date="2023-08" db="EMBL/GenBank/DDBJ databases">
        <title>A de novo genome assembly of Solanum verrucosum Schlechtendal, a Mexican diploid species geographically isolated from the other diploid A-genome species in potato relatives.</title>
        <authorList>
            <person name="Hosaka K."/>
        </authorList>
    </citation>
    <scope>NUCLEOTIDE SEQUENCE</scope>
    <source>
        <tissue evidence="8">Young leaves</tissue>
    </source>
</reference>
<evidence type="ECO:0000256" key="6">
    <source>
        <dbReference type="SAM" id="MobiDB-lite"/>
    </source>
</evidence>
<feature type="region of interest" description="Disordered" evidence="6">
    <location>
        <begin position="615"/>
        <end position="634"/>
    </location>
</feature>
<dbReference type="InterPro" id="IPR052462">
    <property type="entry name" value="SLIRP/GR-RBP-like"/>
</dbReference>
<dbReference type="CDD" id="cd12379">
    <property type="entry name" value="RRM2_I_PABPs"/>
    <property type="match status" value="2"/>
</dbReference>
<dbReference type="GO" id="GO:0005737">
    <property type="term" value="C:cytoplasm"/>
    <property type="evidence" value="ECO:0007669"/>
    <property type="project" value="UniProtKB-ARBA"/>
</dbReference>
<dbReference type="GO" id="GO:0003729">
    <property type="term" value="F:mRNA binding"/>
    <property type="evidence" value="ECO:0007669"/>
    <property type="project" value="UniProtKB-ARBA"/>
</dbReference>
<dbReference type="InterPro" id="IPR035979">
    <property type="entry name" value="RBD_domain_sf"/>
</dbReference>
<dbReference type="SUPFAM" id="SSF54928">
    <property type="entry name" value="RNA-binding domain, RBD"/>
    <property type="match status" value="2"/>
</dbReference>
<dbReference type="GO" id="GO:0006334">
    <property type="term" value="P:nucleosome assembly"/>
    <property type="evidence" value="ECO:0007669"/>
    <property type="project" value="InterPro"/>
</dbReference>
<keyword evidence="3 5" id="KW-0694">RNA-binding</keyword>
<feature type="domain" description="RRM" evidence="7">
    <location>
        <begin position="510"/>
        <end position="587"/>
    </location>
</feature>
<comment type="similarity">
    <text evidence="1">Belongs to the nucleosome assembly protein (NAP) family.</text>
</comment>
<dbReference type="GO" id="GO:0010629">
    <property type="term" value="P:negative regulation of gene expression"/>
    <property type="evidence" value="ECO:0007669"/>
    <property type="project" value="UniProtKB-ARBA"/>
</dbReference>
<dbReference type="PANTHER" id="PTHR48027">
    <property type="entry name" value="HETEROGENEOUS NUCLEAR RIBONUCLEOPROTEIN 87F-RELATED"/>
    <property type="match status" value="1"/>
</dbReference>
<dbReference type="Gene3D" id="1.20.5.1500">
    <property type="match status" value="2"/>
</dbReference>
<dbReference type="SMART" id="SM00361">
    <property type="entry name" value="RRM_1"/>
    <property type="match status" value="3"/>
</dbReference>
<keyword evidence="2" id="KW-0677">Repeat</keyword>
<feature type="compositionally biased region" description="Acidic residues" evidence="6">
    <location>
        <begin position="321"/>
        <end position="377"/>
    </location>
</feature>
<evidence type="ECO:0000256" key="2">
    <source>
        <dbReference type="ARBA" id="ARBA00022737"/>
    </source>
</evidence>
<organism evidence="8 9">
    <name type="scientific">Solanum verrucosum</name>
    <dbReference type="NCBI Taxonomy" id="315347"/>
    <lineage>
        <taxon>Eukaryota</taxon>
        <taxon>Viridiplantae</taxon>
        <taxon>Streptophyta</taxon>
        <taxon>Embryophyta</taxon>
        <taxon>Tracheophyta</taxon>
        <taxon>Spermatophyta</taxon>
        <taxon>Magnoliopsida</taxon>
        <taxon>eudicotyledons</taxon>
        <taxon>Gunneridae</taxon>
        <taxon>Pentapetalae</taxon>
        <taxon>asterids</taxon>
        <taxon>lamiids</taxon>
        <taxon>Solanales</taxon>
        <taxon>Solanaceae</taxon>
        <taxon>Solanoideae</taxon>
        <taxon>Solaneae</taxon>
        <taxon>Solanum</taxon>
    </lineage>
</organism>
<keyword evidence="4" id="KW-0143">Chaperone</keyword>
<gene>
    <name evidence="8" type="ORF">MTR67_028401</name>
</gene>
<feature type="domain" description="RRM" evidence="7">
    <location>
        <begin position="637"/>
        <end position="714"/>
    </location>
</feature>
<dbReference type="PROSITE" id="PS50102">
    <property type="entry name" value="RRM"/>
    <property type="match status" value="3"/>
</dbReference>
<dbReference type="FunFam" id="3.30.70.330:FF:000003">
    <property type="entry name" value="Polyadenylate-binding protein"/>
    <property type="match status" value="2"/>
</dbReference>
<evidence type="ECO:0000256" key="4">
    <source>
        <dbReference type="ARBA" id="ARBA00023186"/>
    </source>
</evidence>
<evidence type="ECO:0000256" key="1">
    <source>
        <dbReference type="ARBA" id="ARBA00009947"/>
    </source>
</evidence>
<dbReference type="GO" id="GO:0009967">
    <property type="term" value="P:positive regulation of signal transduction"/>
    <property type="evidence" value="ECO:0007669"/>
    <property type="project" value="UniProtKB-ARBA"/>
</dbReference>
<dbReference type="SUPFAM" id="SSF143113">
    <property type="entry name" value="NAP-like"/>
    <property type="match status" value="1"/>
</dbReference>
<evidence type="ECO:0000259" key="7">
    <source>
        <dbReference type="PROSITE" id="PS50102"/>
    </source>
</evidence>
<dbReference type="GO" id="GO:0005634">
    <property type="term" value="C:nucleus"/>
    <property type="evidence" value="ECO:0007669"/>
    <property type="project" value="InterPro"/>
</dbReference>
<sequence length="730" mass="82604">MTNLNIYQTHLYPFTADAAASYAEYRSELEIERKDNIRKLVGSPLAILKTLSPQVRKRVEALRNLQGQPVALKALLSEEKAVLKAGYEKVFESLHTKSERDGLKALFSKEKAVLEAKYEKLHGSLNSKRYEIVNGVVEVKGDNMGTGDEKGVPNFWLTALKSYAKYEEEIYISKRDQEALKFLKDIKWCRVDHPKGFKFDFFFDTNPFFKNSVLTKTCHKRVNMAMAEDVTWTDIEWFPRKCLTKKIVKCNPNKRLISAKPMIRTVNCQSFFSFFKQPPVTELLYHMQAEMRNCEIGSIIRNKIISQAVLWFTGEAKHDEDGNDYDDEDDDDDDDDYAYEDDNNDDDNGYDYNYDDVDNNDDEYAEYYDGEDEEEEEKPEKKIQAQHRSPVTRGIGVAAATATGGTATTAVPGGVANQFKPTSLYIGDLNINVTDTQLYQLFNQAGQVISVRICRDFSTRRSLGYGFVNYSNPQDAARAMEMLDFTPVNGKSIRVKRSHRDPNSPKNRTANLFIRNLDKSIDIEALHDTFSSFGHIPSCKIVTDSNGQSKGYGSVQFDNDESAQSAIDKLNGMLINGKQVYVAHALRKEKCMCKGNYSNPQDAARAMEMLDSTPVNGNSIRVKRSHRDPNSPKNRTANLFIRNLDKSIEIEALHDTFSSFGYIPSCKIVTDSNGQSKGYGFVQFDNDESAQSAIDKLNGMLINGKQVYVAHALCKEKGGRGTSWGRSMEW</sequence>
<accession>A0AAF0TWC3</accession>
<dbReference type="InterPro" id="IPR045305">
    <property type="entry name" value="RRM2_I_PABPs"/>
</dbReference>
<dbReference type="SMART" id="SM00360">
    <property type="entry name" value="RRM"/>
    <property type="match status" value="3"/>
</dbReference>
<dbReference type="Proteomes" id="UP001234989">
    <property type="component" value="Chromosome 6"/>
</dbReference>
<evidence type="ECO:0000256" key="5">
    <source>
        <dbReference type="PROSITE-ProRule" id="PRU00176"/>
    </source>
</evidence>
<proteinExistence type="inferred from homology"/>
<dbReference type="InterPro" id="IPR012677">
    <property type="entry name" value="Nucleotide-bd_a/b_plait_sf"/>
</dbReference>
<keyword evidence="9" id="KW-1185">Reference proteome</keyword>
<feature type="region of interest" description="Disordered" evidence="6">
    <location>
        <begin position="317"/>
        <end position="389"/>
    </location>
</feature>
<protein>
    <recommendedName>
        <fullName evidence="7">RRM domain-containing protein</fullName>
    </recommendedName>
</protein>
<dbReference type="InterPro" id="IPR000504">
    <property type="entry name" value="RRM_dom"/>
</dbReference>
<feature type="domain" description="RRM" evidence="7">
    <location>
        <begin position="422"/>
        <end position="500"/>
    </location>
</feature>
<dbReference type="InterPro" id="IPR002164">
    <property type="entry name" value="NAP_family"/>
</dbReference>
<dbReference type="GO" id="GO:0042393">
    <property type="term" value="F:histone binding"/>
    <property type="evidence" value="ECO:0007669"/>
    <property type="project" value="UniProtKB-ARBA"/>
</dbReference>
<dbReference type="Pfam" id="PF00076">
    <property type="entry name" value="RRM_1"/>
    <property type="match status" value="3"/>
</dbReference>
<evidence type="ECO:0000313" key="8">
    <source>
        <dbReference type="EMBL" id="WMV35016.1"/>
    </source>
</evidence>
<dbReference type="InterPro" id="IPR037231">
    <property type="entry name" value="NAP-like_sf"/>
</dbReference>
<name>A0AAF0TWC3_SOLVR</name>
<evidence type="ECO:0000313" key="9">
    <source>
        <dbReference type="Proteomes" id="UP001234989"/>
    </source>
</evidence>
<dbReference type="EMBL" id="CP133617">
    <property type="protein sequence ID" value="WMV35016.1"/>
    <property type="molecule type" value="Genomic_DNA"/>
</dbReference>
<dbReference type="GO" id="GO:0000724">
    <property type="term" value="P:double-strand break repair via homologous recombination"/>
    <property type="evidence" value="ECO:0007669"/>
    <property type="project" value="UniProtKB-ARBA"/>
</dbReference>